<evidence type="ECO:0000256" key="8">
    <source>
        <dbReference type="ARBA" id="ARBA00023204"/>
    </source>
</evidence>
<dbReference type="SUPFAM" id="SSF47802">
    <property type="entry name" value="DNA polymerase beta, N-terminal domain-like"/>
    <property type="match status" value="1"/>
</dbReference>
<dbReference type="Pfam" id="PF14743">
    <property type="entry name" value="DNA_ligase_OB_2"/>
    <property type="match status" value="1"/>
</dbReference>
<evidence type="ECO:0000256" key="5">
    <source>
        <dbReference type="ARBA" id="ARBA00022705"/>
    </source>
</evidence>
<dbReference type="Gene3D" id="1.10.150.20">
    <property type="entry name" value="5' to 3' exonuclease, C-terminal subdomain"/>
    <property type="match status" value="1"/>
</dbReference>
<dbReference type="Pfam" id="PF14791">
    <property type="entry name" value="DNA_pol_B_thumb"/>
    <property type="match status" value="1"/>
</dbReference>
<dbReference type="GO" id="GO:0006303">
    <property type="term" value="P:double-strand break repair via nonhomologous end joining"/>
    <property type="evidence" value="ECO:0007669"/>
    <property type="project" value="TreeGrafter"/>
</dbReference>
<dbReference type="PROSITE" id="PS00333">
    <property type="entry name" value="DNA_LIGASE_A2"/>
    <property type="match status" value="1"/>
</dbReference>
<dbReference type="InterPro" id="IPR002008">
    <property type="entry name" value="DNA_pol_X_beta-like"/>
</dbReference>
<dbReference type="CDD" id="cd00141">
    <property type="entry name" value="NT_POLXc"/>
    <property type="match status" value="1"/>
</dbReference>
<dbReference type="Pfam" id="PF14792">
    <property type="entry name" value="DNA_pol_B_palm"/>
    <property type="match status" value="1"/>
</dbReference>
<keyword evidence="3" id="KW-0808">Transferase</keyword>
<evidence type="ECO:0000259" key="10">
    <source>
        <dbReference type="PROSITE" id="PS50160"/>
    </source>
</evidence>
<dbReference type="InterPro" id="IPR012310">
    <property type="entry name" value="DNA_ligase_ATP-dep_cent"/>
</dbReference>
<evidence type="ECO:0000313" key="11">
    <source>
        <dbReference type="EMBL" id="QHS95186.1"/>
    </source>
</evidence>
<proteinExistence type="predicted"/>
<dbReference type="SUPFAM" id="SSF50249">
    <property type="entry name" value="Nucleic acid-binding proteins"/>
    <property type="match status" value="1"/>
</dbReference>
<keyword evidence="6" id="KW-0227">DNA damage</keyword>
<dbReference type="InterPro" id="IPR018944">
    <property type="entry name" value="DNA_pol_lambd_fingers_domain"/>
</dbReference>
<evidence type="ECO:0000256" key="2">
    <source>
        <dbReference type="ARBA" id="ARBA00022634"/>
    </source>
</evidence>
<dbReference type="GO" id="GO:0003677">
    <property type="term" value="F:DNA binding"/>
    <property type="evidence" value="ECO:0007669"/>
    <property type="project" value="InterPro"/>
</dbReference>
<dbReference type="EMBL" id="MN739245">
    <property type="protein sequence ID" value="QHS95186.1"/>
    <property type="molecule type" value="Genomic_DNA"/>
</dbReference>
<dbReference type="GO" id="GO:0005524">
    <property type="term" value="F:ATP binding"/>
    <property type="evidence" value="ECO:0007669"/>
    <property type="project" value="InterPro"/>
</dbReference>
<keyword evidence="4" id="KW-0548">Nucleotidyltransferase</keyword>
<dbReference type="GO" id="GO:0003910">
    <property type="term" value="F:DNA ligase (ATP) activity"/>
    <property type="evidence" value="ECO:0007669"/>
    <property type="project" value="InterPro"/>
</dbReference>
<dbReference type="PANTHER" id="PTHR11276">
    <property type="entry name" value="DNA POLYMERASE TYPE-X FAMILY MEMBER"/>
    <property type="match status" value="1"/>
</dbReference>
<dbReference type="PANTHER" id="PTHR11276:SF28">
    <property type="entry name" value="DNA POLYMERASE LAMBDA"/>
    <property type="match status" value="1"/>
</dbReference>
<dbReference type="Pfam" id="PF01068">
    <property type="entry name" value="DNA_ligase_A_M"/>
    <property type="match status" value="1"/>
</dbReference>
<evidence type="ECO:0000256" key="3">
    <source>
        <dbReference type="ARBA" id="ARBA00022679"/>
    </source>
</evidence>
<dbReference type="PRINTS" id="PR00869">
    <property type="entry name" value="DNAPOLX"/>
</dbReference>
<dbReference type="InterPro" id="IPR012340">
    <property type="entry name" value="NA-bd_OB-fold"/>
</dbReference>
<dbReference type="SMART" id="SM00483">
    <property type="entry name" value="POLXc"/>
    <property type="match status" value="1"/>
</dbReference>
<dbReference type="Gene3D" id="3.30.210.10">
    <property type="entry name" value="DNA polymerase, thumb domain"/>
    <property type="match status" value="1"/>
</dbReference>
<dbReference type="InterPro" id="IPR027421">
    <property type="entry name" value="DNA_pol_lamdba_lyase_dom_sf"/>
</dbReference>
<dbReference type="InterPro" id="IPR037160">
    <property type="entry name" value="DNA_Pol_thumb_sf"/>
</dbReference>
<protein>
    <recommendedName>
        <fullName evidence="1">DNA-directed DNA polymerase</fullName>
        <ecNumber evidence="1">2.7.7.7</ecNumber>
    </recommendedName>
</protein>
<dbReference type="PROSITE" id="PS50160">
    <property type="entry name" value="DNA_LIGASE_A3"/>
    <property type="match status" value="1"/>
</dbReference>
<dbReference type="InterPro" id="IPR022312">
    <property type="entry name" value="DNA_pol_X"/>
</dbReference>
<dbReference type="Pfam" id="PF10391">
    <property type="entry name" value="DNA_pol_lambd_f"/>
    <property type="match status" value="1"/>
</dbReference>
<dbReference type="InterPro" id="IPR002054">
    <property type="entry name" value="DNA-dir_DNA_pol_X"/>
</dbReference>
<dbReference type="Gene3D" id="2.40.50.140">
    <property type="entry name" value="Nucleic acid-binding proteins"/>
    <property type="match status" value="1"/>
</dbReference>
<dbReference type="SUPFAM" id="SSF81585">
    <property type="entry name" value="PsbU/PolX domain-like"/>
    <property type="match status" value="1"/>
</dbReference>
<dbReference type="PRINTS" id="PR00870">
    <property type="entry name" value="DNAPOLXBETA"/>
</dbReference>
<keyword evidence="5" id="KW-0235">DNA replication</keyword>
<dbReference type="GO" id="GO:0005634">
    <property type="term" value="C:nucleus"/>
    <property type="evidence" value="ECO:0007669"/>
    <property type="project" value="TreeGrafter"/>
</dbReference>
<feature type="domain" description="ATP-dependent DNA ligase family profile" evidence="10">
    <location>
        <begin position="107"/>
        <end position="226"/>
    </location>
</feature>
<dbReference type="CDD" id="cd07896">
    <property type="entry name" value="Adenylation_kDNA_ligase_like"/>
    <property type="match status" value="1"/>
</dbReference>
<dbReference type="InterPro" id="IPR029398">
    <property type="entry name" value="PolB_thumb"/>
</dbReference>
<reference evidence="11" key="1">
    <citation type="journal article" date="2020" name="Nature">
        <title>Giant virus diversity and host interactions through global metagenomics.</title>
        <authorList>
            <person name="Schulz F."/>
            <person name="Roux S."/>
            <person name="Paez-Espino D."/>
            <person name="Jungbluth S."/>
            <person name="Walsh D.A."/>
            <person name="Denef V.J."/>
            <person name="McMahon K.D."/>
            <person name="Konstantinidis K.T."/>
            <person name="Eloe-Fadrosh E.A."/>
            <person name="Kyrpides N.C."/>
            <person name="Woyke T."/>
        </authorList>
    </citation>
    <scope>NUCLEOTIDE SEQUENCE</scope>
    <source>
        <strain evidence="11">GVMAG-M-3300018428-35</strain>
    </source>
</reference>
<organism evidence="11">
    <name type="scientific">viral metagenome</name>
    <dbReference type="NCBI Taxonomy" id="1070528"/>
    <lineage>
        <taxon>unclassified sequences</taxon>
        <taxon>metagenomes</taxon>
        <taxon>organismal metagenomes</taxon>
    </lineage>
</organism>
<dbReference type="Gene3D" id="3.30.470.30">
    <property type="entry name" value="DNA ligase/mRNA capping enzyme"/>
    <property type="match status" value="1"/>
</dbReference>
<dbReference type="InterPro" id="IPR010996">
    <property type="entry name" value="HHH_MUS81"/>
</dbReference>
<dbReference type="Gene3D" id="3.30.460.10">
    <property type="entry name" value="Beta Polymerase, domain 2"/>
    <property type="match status" value="1"/>
</dbReference>
<dbReference type="SUPFAM" id="SSF81301">
    <property type="entry name" value="Nucleotidyltransferase"/>
    <property type="match status" value="1"/>
</dbReference>
<sequence>MSTIKVMLAKEYTKGMKGSKEESEYSQPPLGWRMSEKYDGYRTILAYDEDGNPHFYSRTGKEFNAPEWFYNAMPSNKTLKGRMIDGELWAGRENFQLMGTVRKKVPVPEEWIDIRFVVYDITNLDKVFIERIKDLQKIVKLTKEKWNTITKKNMEYPFNNLECPISFTEQKKITSHKMMDEFYQSIISNGGEGIMIKRPDSIYKDGRSSDMLKYKPSFDREAEIIDYKPGKGKYYGFLGGLVCRPLKNCDTYMTRDEDDDHIFTLSGMDDEVRENYMETHPKGTIITYECSGWTDKGIPRFARYLRKRTDIILKETDYDTNQNLEKIITIFTEIEKNHLLNKDYFRGKVYTKVLKGLKKLKNDSDLTDSKISSIEGIGKGTKEKIREIISTGTCNEYKKIQKNKKEIDLHELFQKIHGVGPGCAQKLIDLGYETIEDIREDTEHVNYLNDVQLKGLQYFEDINLRIPHLEIKKHEKYLKKTLNEIDPNSELTISGSYRRKKKDSGDIDILLKSESSDTYELFISRLIKDGYIRDTLAHGQKKFMGMSNLNTKNYPNRRIDIMYTSPDEYPFAVLYFTGSAEFNVKMRNDLLERGYTLNEYGVNFTDSSKKFTKKFKTEKEIFKYFDYEYLKPEER</sequence>
<dbReference type="Gene3D" id="1.10.150.110">
    <property type="entry name" value="DNA polymerase beta, N-terminal domain-like"/>
    <property type="match status" value="1"/>
</dbReference>
<keyword evidence="2" id="KW-0237">DNA synthesis</keyword>
<accession>A0A6C0BSJ9</accession>
<dbReference type="InterPro" id="IPR016059">
    <property type="entry name" value="DNA_ligase_ATP-dep_CS"/>
</dbReference>
<evidence type="ECO:0000256" key="1">
    <source>
        <dbReference type="ARBA" id="ARBA00012417"/>
    </source>
</evidence>
<keyword evidence="7" id="KW-0239">DNA-directed DNA polymerase</keyword>
<dbReference type="GO" id="GO:0006310">
    <property type="term" value="P:DNA recombination"/>
    <property type="evidence" value="ECO:0007669"/>
    <property type="project" value="InterPro"/>
</dbReference>
<evidence type="ECO:0000256" key="4">
    <source>
        <dbReference type="ARBA" id="ARBA00022695"/>
    </source>
</evidence>
<name>A0A6C0BSJ9_9ZZZZ</name>
<dbReference type="SUPFAM" id="SSF56091">
    <property type="entry name" value="DNA ligase/mRNA capping enzyme, catalytic domain"/>
    <property type="match status" value="1"/>
</dbReference>
<dbReference type="InterPro" id="IPR043519">
    <property type="entry name" value="NT_sf"/>
</dbReference>
<evidence type="ECO:0000256" key="9">
    <source>
        <dbReference type="ARBA" id="ARBA00049244"/>
    </source>
</evidence>
<evidence type="ECO:0000256" key="7">
    <source>
        <dbReference type="ARBA" id="ARBA00022932"/>
    </source>
</evidence>
<dbReference type="EC" id="2.7.7.7" evidence="1"/>
<dbReference type="CDD" id="cd08041">
    <property type="entry name" value="OBF_kDNA_ligase_like"/>
    <property type="match status" value="1"/>
</dbReference>
<comment type="catalytic activity">
    <reaction evidence="9">
        <text>DNA(n) + a 2'-deoxyribonucleoside 5'-triphosphate = DNA(n+1) + diphosphate</text>
        <dbReference type="Rhea" id="RHEA:22508"/>
        <dbReference type="Rhea" id="RHEA-COMP:17339"/>
        <dbReference type="Rhea" id="RHEA-COMP:17340"/>
        <dbReference type="ChEBI" id="CHEBI:33019"/>
        <dbReference type="ChEBI" id="CHEBI:61560"/>
        <dbReference type="ChEBI" id="CHEBI:173112"/>
        <dbReference type="EC" id="2.7.7.7"/>
    </reaction>
</comment>
<keyword evidence="8" id="KW-0234">DNA repair</keyword>
<evidence type="ECO:0000256" key="6">
    <source>
        <dbReference type="ARBA" id="ARBA00022763"/>
    </source>
</evidence>
<dbReference type="AlphaFoldDB" id="A0A6C0BSJ9"/>
<dbReference type="Pfam" id="PF14716">
    <property type="entry name" value="HHH_8"/>
    <property type="match status" value="1"/>
</dbReference>
<dbReference type="Gene3D" id="3.30.1490.70">
    <property type="match status" value="1"/>
</dbReference>
<dbReference type="InterPro" id="IPR029319">
    <property type="entry name" value="DNA_ligase_OB"/>
</dbReference>
<dbReference type="GO" id="GO:0003887">
    <property type="term" value="F:DNA-directed DNA polymerase activity"/>
    <property type="evidence" value="ECO:0007669"/>
    <property type="project" value="UniProtKB-KW"/>
</dbReference>
<dbReference type="InterPro" id="IPR028207">
    <property type="entry name" value="DNA_pol_B_palm_palm"/>
</dbReference>